<evidence type="ECO:0000256" key="1">
    <source>
        <dbReference type="SAM" id="Phobius"/>
    </source>
</evidence>
<protein>
    <recommendedName>
        <fullName evidence="4">DUF885 domain-containing protein</fullName>
    </recommendedName>
</protein>
<reference evidence="2" key="1">
    <citation type="submission" date="2021-04" db="EMBL/GenBank/DDBJ databases">
        <authorList>
            <person name="Rodrigo-Torres L."/>
            <person name="Arahal R. D."/>
            <person name="Lucena T."/>
        </authorList>
    </citation>
    <scope>NUCLEOTIDE SEQUENCE</scope>
    <source>
        <strain evidence="2">CECT 9275</strain>
    </source>
</reference>
<evidence type="ECO:0000313" key="2">
    <source>
        <dbReference type="EMBL" id="CAG5003422.1"/>
    </source>
</evidence>
<organism evidence="2 3">
    <name type="scientific">Dyadobacter helix</name>
    <dbReference type="NCBI Taxonomy" id="2822344"/>
    <lineage>
        <taxon>Bacteria</taxon>
        <taxon>Pseudomonadati</taxon>
        <taxon>Bacteroidota</taxon>
        <taxon>Cytophagia</taxon>
        <taxon>Cytophagales</taxon>
        <taxon>Spirosomataceae</taxon>
        <taxon>Dyadobacter</taxon>
    </lineage>
</organism>
<dbReference type="AlphaFoldDB" id="A0A916JD15"/>
<comment type="caution">
    <text evidence="2">The sequence shown here is derived from an EMBL/GenBank/DDBJ whole genome shotgun (WGS) entry which is preliminary data.</text>
</comment>
<dbReference type="Proteomes" id="UP000680038">
    <property type="component" value="Unassembled WGS sequence"/>
</dbReference>
<evidence type="ECO:0000313" key="3">
    <source>
        <dbReference type="Proteomes" id="UP000680038"/>
    </source>
</evidence>
<name>A0A916JD15_9BACT</name>
<proteinExistence type="predicted"/>
<dbReference type="EMBL" id="CAJRAF010000002">
    <property type="protein sequence ID" value="CAG5003422.1"/>
    <property type="molecule type" value="Genomic_DNA"/>
</dbReference>
<sequence>MCKIQATLGNSFRYKRLTQQILSLWLLAVLTPGLNIRLFILYLKVSKFKMMKKVFWTPFLLLLVSCHKPEAEKDELNRLAVEYVKLGLTIGQYDGDFVDAYYGPDSLKPATAKDTAFPKDSILRQISFLKDSFQKIAEVTKNDTIRKRAVWMGHQLTAFSRRVRNYSGEYQNFDTESHELFDAVAPRHTENHFKLLIDTLDQALPGKGTVVSRFRSLADRFRIPPDKIDTVFKTAIAEARRRTIAHYPLPVGESFELEYVRDKPWSGYNWYKGNYKSTIQINISQPIFIDRAIDLACHEGYPGHHVYNMLLEKNLFRNKGWMEISLYPLFSPQSLIAEGSANYGISVAFPGNEQAAFCKGILMPLAGIDTAWADRYFKALALKSQLDYARNEVARGLLSSQMSAKEAERWLAEYCLLTPEGVQTYMRFIKKYRSYVINYNYGQELIKNYIESNGGTESNPGLRWKLFEILLSNEIKASDLIKK</sequence>
<evidence type="ECO:0008006" key="4">
    <source>
        <dbReference type="Google" id="ProtNLM"/>
    </source>
</evidence>
<keyword evidence="3" id="KW-1185">Reference proteome</keyword>
<gene>
    <name evidence="2" type="ORF">DYBT9275_03149</name>
</gene>
<feature type="transmembrane region" description="Helical" evidence="1">
    <location>
        <begin position="22"/>
        <end position="43"/>
    </location>
</feature>
<keyword evidence="1" id="KW-0472">Membrane</keyword>
<keyword evidence="1" id="KW-1133">Transmembrane helix</keyword>
<accession>A0A916JD15</accession>
<keyword evidence="1" id="KW-0812">Transmembrane</keyword>